<dbReference type="InterPro" id="IPR036872">
    <property type="entry name" value="CH_dom_sf"/>
</dbReference>
<dbReference type="Pfam" id="PF00307">
    <property type="entry name" value="CH"/>
    <property type="match status" value="1"/>
</dbReference>
<dbReference type="Gene3D" id="1.10.418.10">
    <property type="entry name" value="Calponin-like domain"/>
    <property type="match status" value="2"/>
</dbReference>
<keyword evidence="3" id="KW-0112">Calmodulin-binding</keyword>
<comment type="subcellular location">
    <subcellularLocation>
        <location evidence="1">Cytoplasm</location>
    </subcellularLocation>
</comment>
<feature type="domain" description="Calponin-homology (CH)" evidence="4">
    <location>
        <begin position="1"/>
        <end position="92"/>
    </location>
</feature>
<gene>
    <name evidence="5" type="ORF">LAZ67_15001765</name>
</gene>
<evidence type="ECO:0000313" key="6">
    <source>
        <dbReference type="Proteomes" id="UP001235939"/>
    </source>
</evidence>
<dbReference type="PANTHER" id="PTHR22706:SF1">
    <property type="entry name" value="ASSEMBLY FACTOR FOR SPINDLE MICROTUBULES"/>
    <property type="match status" value="1"/>
</dbReference>
<dbReference type="PANTHER" id="PTHR22706">
    <property type="entry name" value="ASSEMBLY FACTOR FOR SPINDLE MICROTUBULES"/>
    <property type="match status" value="1"/>
</dbReference>
<dbReference type="InterPro" id="IPR001715">
    <property type="entry name" value="CH_dom"/>
</dbReference>
<organism evidence="5 6">
    <name type="scientific">Cordylochernes scorpioides</name>
    <dbReference type="NCBI Taxonomy" id="51811"/>
    <lineage>
        <taxon>Eukaryota</taxon>
        <taxon>Metazoa</taxon>
        <taxon>Ecdysozoa</taxon>
        <taxon>Arthropoda</taxon>
        <taxon>Chelicerata</taxon>
        <taxon>Arachnida</taxon>
        <taxon>Pseudoscorpiones</taxon>
        <taxon>Cheliferoidea</taxon>
        <taxon>Chernetidae</taxon>
        <taxon>Cordylochernes</taxon>
    </lineage>
</organism>
<name>A0ABY6LDR7_9ARAC</name>
<evidence type="ECO:0000313" key="5">
    <source>
        <dbReference type="EMBL" id="UYV77625.1"/>
    </source>
</evidence>
<dbReference type="EMBL" id="CP092877">
    <property type="protein sequence ID" value="UYV77625.1"/>
    <property type="molecule type" value="Genomic_DNA"/>
</dbReference>
<evidence type="ECO:0000256" key="1">
    <source>
        <dbReference type="ARBA" id="ARBA00004496"/>
    </source>
</evidence>
<feature type="domain" description="Calponin-homology (CH)" evidence="4">
    <location>
        <begin position="146"/>
        <end position="279"/>
    </location>
</feature>
<reference evidence="5 6" key="1">
    <citation type="submission" date="2022-01" db="EMBL/GenBank/DDBJ databases">
        <title>A chromosomal length assembly of Cordylochernes scorpioides.</title>
        <authorList>
            <person name="Zeh D."/>
            <person name="Zeh J."/>
        </authorList>
    </citation>
    <scope>NUCLEOTIDE SEQUENCE [LARGE SCALE GENOMIC DNA]</scope>
    <source>
        <strain evidence="5">IN4F17</strain>
        <tissue evidence="5">Whole Body</tissue>
    </source>
</reference>
<dbReference type="SUPFAM" id="SSF47576">
    <property type="entry name" value="Calponin-homology domain, CH-domain"/>
    <property type="match status" value="1"/>
</dbReference>
<dbReference type="CDD" id="cd21224">
    <property type="entry name" value="CH_ASPM_rpt2"/>
    <property type="match status" value="1"/>
</dbReference>
<dbReference type="PROSITE" id="PS50021">
    <property type="entry name" value="CH"/>
    <property type="match status" value="2"/>
</dbReference>
<evidence type="ECO:0000259" key="4">
    <source>
        <dbReference type="PROSITE" id="PS50021"/>
    </source>
</evidence>
<keyword evidence="6" id="KW-1185">Reference proteome</keyword>
<dbReference type="InterPro" id="IPR051185">
    <property type="entry name" value="ASPM"/>
</dbReference>
<proteinExistence type="predicted"/>
<evidence type="ECO:0000256" key="3">
    <source>
        <dbReference type="ARBA" id="ARBA00022860"/>
    </source>
</evidence>
<evidence type="ECO:0000256" key="2">
    <source>
        <dbReference type="ARBA" id="ARBA00022490"/>
    </source>
</evidence>
<sequence length="333" mass="37461">MEADAFAADSNMSTDTAPPKMVELLLHNWNLSSKLRVPAISRLQKVHNVELALSALKESGLELPSTIQPRDIVDGHREKTLELLWTILLKSQIEILLEPAGLVKEILFLRKQLKLQKSLKLLQAFTLPSSDPGTVGPALTGYHDKNSFLKLLLRWCQAVCSLFDVESNPTSKCKSITSRFHCVTAGVLCYILHYYQPDLLPRSAIRELTTLTRPMDTVPDKKELTVLLANERENLRLFLDKAQELGGVPLVTQPGDVSNTIPDERVMITLLVYLNTRLLNLSREIRAARLIQTFWRTHYVKAGMASLQGLLPQEVVTYPILVCTKLMKANMPM</sequence>
<protein>
    <submittedName>
        <fullName evidence="5">ASPM</fullName>
    </submittedName>
</protein>
<keyword evidence="2" id="KW-0963">Cytoplasm</keyword>
<dbReference type="Proteomes" id="UP001235939">
    <property type="component" value="Chromosome 15"/>
</dbReference>
<accession>A0ABY6LDR7</accession>